<organism evidence="1 2">
    <name type="scientific">Pistacia integerrima</name>
    <dbReference type="NCBI Taxonomy" id="434235"/>
    <lineage>
        <taxon>Eukaryota</taxon>
        <taxon>Viridiplantae</taxon>
        <taxon>Streptophyta</taxon>
        <taxon>Embryophyta</taxon>
        <taxon>Tracheophyta</taxon>
        <taxon>Spermatophyta</taxon>
        <taxon>Magnoliopsida</taxon>
        <taxon>eudicotyledons</taxon>
        <taxon>Gunneridae</taxon>
        <taxon>Pentapetalae</taxon>
        <taxon>rosids</taxon>
        <taxon>malvids</taxon>
        <taxon>Sapindales</taxon>
        <taxon>Anacardiaceae</taxon>
        <taxon>Pistacia</taxon>
    </lineage>
</organism>
<proteinExistence type="predicted"/>
<dbReference type="EMBL" id="CM047745">
    <property type="protein sequence ID" value="KAJ0025184.1"/>
    <property type="molecule type" value="Genomic_DNA"/>
</dbReference>
<protein>
    <submittedName>
        <fullName evidence="1">Uncharacterized protein</fullName>
    </submittedName>
</protein>
<keyword evidence="2" id="KW-1185">Reference proteome</keyword>
<reference evidence="2" key="1">
    <citation type="journal article" date="2023" name="G3 (Bethesda)">
        <title>Genome assembly and association tests identify interacting loci associated with vigor, precocity, and sex in interspecific pistachio rootstocks.</title>
        <authorList>
            <person name="Palmer W."/>
            <person name="Jacygrad E."/>
            <person name="Sagayaradj S."/>
            <person name="Cavanaugh K."/>
            <person name="Han R."/>
            <person name="Bertier L."/>
            <person name="Beede B."/>
            <person name="Kafkas S."/>
            <person name="Golino D."/>
            <person name="Preece J."/>
            <person name="Michelmore R."/>
        </authorList>
    </citation>
    <scope>NUCLEOTIDE SEQUENCE [LARGE SCALE GENOMIC DNA]</scope>
</reference>
<name>A0ACC0XVE1_9ROSI</name>
<accession>A0ACC0XVE1</accession>
<dbReference type="Proteomes" id="UP001163603">
    <property type="component" value="Chromosome 10"/>
</dbReference>
<evidence type="ECO:0000313" key="2">
    <source>
        <dbReference type="Proteomes" id="UP001163603"/>
    </source>
</evidence>
<evidence type="ECO:0000313" key="1">
    <source>
        <dbReference type="EMBL" id="KAJ0025184.1"/>
    </source>
</evidence>
<comment type="caution">
    <text evidence="1">The sequence shown here is derived from an EMBL/GenBank/DDBJ whole genome shotgun (WGS) entry which is preliminary data.</text>
</comment>
<sequence length="243" mass="27490">MLFDICFMPISSQNSVYCTMFSLMEKQEDPEPSTVENGSEKQEEEKQVKEETLLHFLDSTDSYLTLIDSISSTLRQGWLELASARHDMGASRVNTALLDLKVHSASTSVQVSQQDADSMFAQHRFLLRKWASSDDGESFSAEEKSRENKLPTESDSQLRHRNSSHYSEKTSERNGSPLTLDDQVQKQRSKSLSVFGVLVSPRLRAAQISFETALEILVEIANMRSTMLATFDQVHEELEGTQR</sequence>
<gene>
    <name evidence="1" type="ORF">Pint_09208</name>
</gene>